<dbReference type="GO" id="GO:0004331">
    <property type="term" value="F:fructose-2,6-bisphosphate 2-phosphatase activity"/>
    <property type="evidence" value="ECO:0007669"/>
    <property type="project" value="TreeGrafter"/>
</dbReference>
<dbReference type="OrthoDB" id="9783269at2"/>
<dbReference type="PANTHER" id="PTHR46517">
    <property type="entry name" value="FRUCTOSE-2,6-BISPHOSPHATASE TIGAR"/>
    <property type="match status" value="1"/>
</dbReference>
<evidence type="ECO:0000256" key="3">
    <source>
        <dbReference type="PIRSR" id="PIRSR613078-2"/>
    </source>
</evidence>
<dbReference type="GO" id="GO:0043456">
    <property type="term" value="P:regulation of pentose-phosphate shunt"/>
    <property type="evidence" value="ECO:0007669"/>
    <property type="project" value="TreeGrafter"/>
</dbReference>
<dbReference type="InterPro" id="IPR013078">
    <property type="entry name" value="His_Pase_superF_clade-1"/>
</dbReference>
<comment type="caution">
    <text evidence="4">The sequence shown here is derived from an EMBL/GenBank/DDBJ whole genome shotgun (WGS) entry which is preliminary data.</text>
</comment>
<dbReference type="PROSITE" id="PS00175">
    <property type="entry name" value="PG_MUTASE"/>
    <property type="match status" value="1"/>
</dbReference>
<evidence type="ECO:0000256" key="2">
    <source>
        <dbReference type="PIRSR" id="PIRSR613078-1"/>
    </source>
</evidence>
<feature type="binding site" evidence="3">
    <location>
        <position position="57"/>
    </location>
    <ligand>
        <name>substrate</name>
    </ligand>
</feature>
<protein>
    <submittedName>
        <fullName evidence="4">Phosphoglycerate mutase family protein</fullName>
    </submittedName>
</protein>
<accession>A0A0R2EHI3</accession>
<gene>
    <name evidence="4" type="ORF">FD14_GL002904</name>
</gene>
<dbReference type="InterPro" id="IPR001345">
    <property type="entry name" value="PG/BPGM_mutase_AS"/>
</dbReference>
<evidence type="ECO:0000313" key="5">
    <source>
        <dbReference type="Proteomes" id="UP000051442"/>
    </source>
</evidence>
<feature type="active site" description="Tele-phosphohistidine intermediate" evidence="2">
    <location>
        <position position="8"/>
    </location>
</feature>
<reference evidence="4 5" key="1">
    <citation type="journal article" date="2015" name="Genome Announc.">
        <title>Expanding the biotechnology potential of lactobacilli through comparative genomics of 213 strains and associated genera.</title>
        <authorList>
            <person name="Sun Z."/>
            <person name="Harris H.M."/>
            <person name="McCann A."/>
            <person name="Guo C."/>
            <person name="Argimon S."/>
            <person name="Zhang W."/>
            <person name="Yang X."/>
            <person name="Jeffery I.B."/>
            <person name="Cooney J.C."/>
            <person name="Kagawa T.F."/>
            <person name="Liu W."/>
            <person name="Song Y."/>
            <person name="Salvetti E."/>
            <person name="Wrobel A."/>
            <person name="Rasinkangas P."/>
            <person name="Parkhill J."/>
            <person name="Rea M.C."/>
            <person name="O'Sullivan O."/>
            <person name="Ritari J."/>
            <person name="Douillard F.P."/>
            <person name="Paul Ross R."/>
            <person name="Yang R."/>
            <person name="Briner A.E."/>
            <person name="Felis G.E."/>
            <person name="de Vos W.M."/>
            <person name="Barrangou R."/>
            <person name="Klaenhammer T.R."/>
            <person name="Caufield P.W."/>
            <person name="Cui Y."/>
            <person name="Zhang H."/>
            <person name="O'Toole P.W."/>
        </authorList>
    </citation>
    <scope>NUCLEOTIDE SEQUENCE [LARGE SCALE GENOMIC DNA]</scope>
    <source>
        <strain evidence="4 5">DSM 23365</strain>
    </source>
</reference>
<dbReference type="PATRIC" id="fig|1423804.4.peg.3126"/>
<sequence length="195" mass="21936">MHLLVTRHGETALNKQKKFYGSLDCPVDALGESQAAQLAEKLTNVPIDVTLRSDMLRTAQTAAPIIATHPTTEVRVDARLNEMGFGKWEGLNADEIQAAYPQDWQTWLDHPFEAFPTGAESYPVFKTRVLAALDDYQELINSDLTVLLVAHLGTLRTWHQHWFPDTTYWDLHFEAGCYSTYEVTATEATLTGLNL</sequence>
<dbReference type="RefSeq" id="WP_057152447.1">
    <property type="nucleotide sequence ID" value="NZ_AYZM01000178.1"/>
</dbReference>
<dbReference type="CDD" id="cd07067">
    <property type="entry name" value="HP_PGM_like"/>
    <property type="match status" value="1"/>
</dbReference>
<evidence type="ECO:0000256" key="1">
    <source>
        <dbReference type="ARBA" id="ARBA00022801"/>
    </source>
</evidence>
<proteinExistence type="predicted"/>
<feature type="binding site" evidence="3">
    <location>
        <begin position="7"/>
        <end position="14"/>
    </location>
    <ligand>
        <name>substrate</name>
    </ligand>
</feature>
<dbReference type="SUPFAM" id="SSF53254">
    <property type="entry name" value="Phosphoglycerate mutase-like"/>
    <property type="match status" value="1"/>
</dbReference>
<dbReference type="InterPro" id="IPR029033">
    <property type="entry name" value="His_PPase_superfam"/>
</dbReference>
<dbReference type="PANTHER" id="PTHR46517:SF1">
    <property type="entry name" value="FRUCTOSE-2,6-BISPHOSPHATASE TIGAR"/>
    <property type="match status" value="1"/>
</dbReference>
<keyword evidence="1" id="KW-0378">Hydrolase</keyword>
<dbReference type="AlphaFoldDB" id="A0A0R2EHI3"/>
<dbReference type="InterPro" id="IPR051695">
    <property type="entry name" value="Phosphoglycerate_Mutase"/>
</dbReference>
<dbReference type="Proteomes" id="UP000051442">
    <property type="component" value="Unassembled WGS sequence"/>
</dbReference>
<feature type="active site" description="Proton donor/acceptor" evidence="2">
    <location>
        <position position="82"/>
    </location>
</feature>
<dbReference type="Gene3D" id="3.40.50.1240">
    <property type="entry name" value="Phosphoglycerate mutase-like"/>
    <property type="match status" value="1"/>
</dbReference>
<dbReference type="GO" id="GO:0005829">
    <property type="term" value="C:cytosol"/>
    <property type="evidence" value="ECO:0007669"/>
    <property type="project" value="TreeGrafter"/>
</dbReference>
<dbReference type="EMBL" id="AYZM01000178">
    <property type="protein sequence ID" value="KRN15560.1"/>
    <property type="molecule type" value="Genomic_DNA"/>
</dbReference>
<evidence type="ECO:0000313" key="4">
    <source>
        <dbReference type="EMBL" id="KRN15560.1"/>
    </source>
</evidence>
<organism evidence="4 5">
    <name type="scientific">Secundilactobacillus similis DSM 23365 = JCM 2765</name>
    <dbReference type="NCBI Taxonomy" id="1423804"/>
    <lineage>
        <taxon>Bacteria</taxon>
        <taxon>Bacillati</taxon>
        <taxon>Bacillota</taxon>
        <taxon>Bacilli</taxon>
        <taxon>Lactobacillales</taxon>
        <taxon>Lactobacillaceae</taxon>
        <taxon>Secundilactobacillus</taxon>
    </lineage>
</organism>
<name>A0A0R2EHI3_9LACO</name>
<keyword evidence="5" id="KW-1185">Reference proteome</keyword>
<dbReference type="STRING" id="1423804.FD14_GL002904"/>
<dbReference type="Pfam" id="PF00300">
    <property type="entry name" value="His_Phos_1"/>
    <property type="match status" value="1"/>
</dbReference>
<dbReference type="GO" id="GO:0045820">
    <property type="term" value="P:negative regulation of glycolytic process"/>
    <property type="evidence" value="ECO:0007669"/>
    <property type="project" value="TreeGrafter"/>
</dbReference>
<dbReference type="SMART" id="SM00855">
    <property type="entry name" value="PGAM"/>
    <property type="match status" value="1"/>
</dbReference>